<proteinExistence type="predicted"/>
<dbReference type="PANTHER" id="PTHR35585">
    <property type="entry name" value="HHE DOMAIN PROTEIN (AFU_ORTHOLOGUE AFUA_4G00730)"/>
    <property type="match status" value="1"/>
</dbReference>
<reference evidence="2 3" key="1">
    <citation type="submission" date="2024-03" db="EMBL/GenBank/DDBJ databases">
        <title>Novel species of the genus Variovorax.</title>
        <authorList>
            <person name="Liu Q."/>
            <person name="Xin Y.-H."/>
        </authorList>
    </citation>
    <scope>NUCLEOTIDE SEQUENCE [LARGE SCALE GENOMIC DNA]</scope>
    <source>
        <strain evidence="2 3">KACC 18901</strain>
    </source>
</reference>
<name>A0ABU8XE33_9BURK</name>
<protein>
    <submittedName>
        <fullName evidence="2">Hemerythrin domain-containing protein</fullName>
    </submittedName>
</protein>
<keyword evidence="3" id="KW-1185">Reference proteome</keyword>
<comment type="caution">
    <text evidence="2">The sequence shown here is derived from an EMBL/GenBank/DDBJ whole genome shotgun (WGS) entry which is preliminary data.</text>
</comment>
<dbReference type="InterPro" id="IPR012312">
    <property type="entry name" value="Hemerythrin-like"/>
</dbReference>
<evidence type="ECO:0000313" key="3">
    <source>
        <dbReference type="Proteomes" id="UP001367030"/>
    </source>
</evidence>
<dbReference type="CDD" id="cd12108">
    <property type="entry name" value="Hr-like"/>
    <property type="match status" value="1"/>
</dbReference>
<dbReference type="Pfam" id="PF01814">
    <property type="entry name" value="Hemerythrin"/>
    <property type="match status" value="1"/>
</dbReference>
<dbReference type="RefSeq" id="WP_340338171.1">
    <property type="nucleotide sequence ID" value="NZ_JBBKZS010000014.1"/>
</dbReference>
<organism evidence="2 3">
    <name type="scientific">Variovorax robiniae</name>
    <dbReference type="NCBI Taxonomy" id="1836199"/>
    <lineage>
        <taxon>Bacteria</taxon>
        <taxon>Pseudomonadati</taxon>
        <taxon>Pseudomonadota</taxon>
        <taxon>Betaproteobacteria</taxon>
        <taxon>Burkholderiales</taxon>
        <taxon>Comamonadaceae</taxon>
        <taxon>Variovorax</taxon>
    </lineage>
</organism>
<dbReference type="Gene3D" id="1.20.120.520">
    <property type="entry name" value="nmb1532 protein domain like"/>
    <property type="match status" value="1"/>
</dbReference>
<dbReference type="Proteomes" id="UP001367030">
    <property type="component" value="Unassembled WGS sequence"/>
</dbReference>
<accession>A0ABU8XE33</accession>
<gene>
    <name evidence="2" type="ORF">WKW79_26305</name>
</gene>
<dbReference type="PANTHER" id="PTHR35585:SF1">
    <property type="entry name" value="HHE DOMAIN PROTEIN (AFU_ORTHOLOGUE AFUA_4G00730)"/>
    <property type="match status" value="1"/>
</dbReference>
<evidence type="ECO:0000259" key="1">
    <source>
        <dbReference type="Pfam" id="PF01814"/>
    </source>
</evidence>
<dbReference type="EMBL" id="JBBKZS010000014">
    <property type="protein sequence ID" value="MEJ8858107.1"/>
    <property type="molecule type" value="Genomic_DNA"/>
</dbReference>
<sequence length="162" mass="17761">MSKAPPKKNDAVDLLDADHIAVKKLFQQFGKLADAKAPAQKRKALADEICHALTVHATIEEEIFYPAARAELHDDALMDEATVEHAGAKELISQIEGMEADEPLFDAKVIVLGEQIDHHVKEEREEMFPKARASGMDLVGLKEQLAARKQELVAQTDAEAAA</sequence>
<feature type="domain" description="Hemerythrin-like" evidence="1">
    <location>
        <begin position="11"/>
        <end position="131"/>
    </location>
</feature>
<evidence type="ECO:0000313" key="2">
    <source>
        <dbReference type="EMBL" id="MEJ8858107.1"/>
    </source>
</evidence>